<dbReference type="InterPro" id="IPR001498">
    <property type="entry name" value="Impact_N"/>
</dbReference>
<dbReference type="SUPFAM" id="SSF54495">
    <property type="entry name" value="UBC-like"/>
    <property type="match status" value="1"/>
</dbReference>
<dbReference type="AlphaFoldDB" id="A0A8H5FEK8"/>
<organism evidence="9 10">
    <name type="scientific">Ephemerocybe angulata</name>
    <dbReference type="NCBI Taxonomy" id="980116"/>
    <lineage>
        <taxon>Eukaryota</taxon>
        <taxon>Fungi</taxon>
        <taxon>Dikarya</taxon>
        <taxon>Basidiomycota</taxon>
        <taxon>Agaricomycotina</taxon>
        <taxon>Agaricomycetes</taxon>
        <taxon>Agaricomycetidae</taxon>
        <taxon>Agaricales</taxon>
        <taxon>Agaricineae</taxon>
        <taxon>Psathyrellaceae</taxon>
        <taxon>Ephemerocybe</taxon>
    </lineage>
</organism>
<dbReference type="Gene3D" id="3.30.230.30">
    <property type="entry name" value="Impact, N-terminal domain"/>
    <property type="match status" value="1"/>
</dbReference>
<evidence type="ECO:0000256" key="3">
    <source>
        <dbReference type="ARBA" id="ARBA00022490"/>
    </source>
</evidence>
<dbReference type="InterPro" id="IPR023582">
    <property type="entry name" value="Impact"/>
</dbReference>
<feature type="compositionally biased region" description="Low complexity" evidence="7">
    <location>
        <begin position="195"/>
        <end position="212"/>
    </location>
</feature>
<dbReference type="OrthoDB" id="69641at2759"/>
<dbReference type="GO" id="GO:0140469">
    <property type="term" value="P:GCN2-mediated signaling"/>
    <property type="evidence" value="ECO:0007669"/>
    <property type="project" value="TreeGrafter"/>
</dbReference>
<dbReference type="PANTHER" id="PTHR16301">
    <property type="entry name" value="IMPACT-RELATED"/>
    <property type="match status" value="1"/>
</dbReference>
<keyword evidence="4" id="KW-0678">Repressor</keyword>
<dbReference type="PANTHER" id="PTHR16301:SF24">
    <property type="entry name" value="RWD DOMAIN-CONTAINING PROTEIN"/>
    <property type="match status" value="1"/>
</dbReference>
<evidence type="ECO:0000256" key="1">
    <source>
        <dbReference type="ARBA" id="ARBA00004496"/>
    </source>
</evidence>
<dbReference type="InterPro" id="IPR020568">
    <property type="entry name" value="Ribosomal_Su5_D2-typ_SF"/>
</dbReference>
<dbReference type="EMBL" id="JAACJK010000109">
    <property type="protein sequence ID" value="KAF5333613.1"/>
    <property type="molecule type" value="Genomic_DNA"/>
</dbReference>
<gene>
    <name evidence="9" type="ORF">D9611_002763</name>
</gene>
<dbReference type="InterPro" id="IPR036956">
    <property type="entry name" value="Impact_N_sf"/>
</dbReference>
<dbReference type="Pfam" id="PF05773">
    <property type="entry name" value="RWD"/>
    <property type="match status" value="1"/>
</dbReference>
<keyword evidence="6" id="KW-0346">Stress response</keyword>
<dbReference type="PROSITE" id="PS50908">
    <property type="entry name" value="RWD"/>
    <property type="match status" value="1"/>
</dbReference>
<dbReference type="InterPro" id="IPR016135">
    <property type="entry name" value="UBQ-conjugating_enzyme/RWD"/>
</dbReference>
<dbReference type="Gene3D" id="3.10.110.10">
    <property type="entry name" value="Ubiquitin Conjugating Enzyme"/>
    <property type="match status" value="1"/>
</dbReference>
<dbReference type="GO" id="GO:0005737">
    <property type="term" value="C:cytoplasm"/>
    <property type="evidence" value="ECO:0007669"/>
    <property type="project" value="UniProtKB-SubCell"/>
</dbReference>
<keyword evidence="10" id="KW-1185">Reference proteome</keyword>
<comment type="similarity">
    <text evidence="2">Belongs to the IMPACT family.</text>
</comment>
<dbReference type="SUPFAM" id="SSF54211">
    <property type="entry name" value="Ribosomal protein S5 domain 2-like"/>
    <property type="match status" value="1"/>
</dbReference>
<evidence type="ECO:0000313" key="9">
    <source>
        <dbReference type="EMBL" id="KAF5333613.1"/>
    </source>
</evidence>
<evidence type="ECO:0000259" key="8">
    <source>
        <dbReference type="PROSITE" id="PS50908"/>
    </source>
</evidence>
<feature type="region of interest" description="Disordered" evidence="7">
    <location>
        <begin position="192"/>
        <end position="224"/>
    </location>
</feature>
<dbReference type="GO" id="GO:0006446">
    <property type="term" value="P:regulation of translational initiation"/>
    <property type="evidence" value="ECO:0007669"/>
    <property type="project" value="TreeGrafter"/>
</dbReference>
<keyword evidence="5" id="KW-0810">Translation regulation</keyword>
<evidence type="ECO:0000256" key="4">
    <source>
        <dbReference type="ARBA" id="ARBA00022491"/>
    </source>
</evidence>
<sequence>MPRTPSPPPVDDSKYVEQLQELLSKLSEDPEKEQVASEIEVLQSIYGESAIRLYQSSEGNGEGNKDPDTIRCQVTLRYVASSYHLLLSVTTVSFPPPHEDVAIKILVSLPPTYPSSTSPQLQLLSRYIGAFGVDPGLFGSIIRTYISVSGVQFIEDQPCVFDGLQNVLECCVAWYEGHLSLEKAGQLVRDEAREASGSTATASGGTRESGASQAKRKHAEDSAEVVEMPPGIVLHVGEAIQDRKSTFIGRACQITDPSQVPQILSHLMSDRRIARAAHPIINAWRCQVGTLLHQDNDDDGETAAGGRLAHLLQILEVNNVLVVVTRYFGGIHLGPDRFKHINQAARNALDVGGFLEVPDSKKHVGRGKKHG</sequence>
<evidence type="ECO:0000256" key="5">
    <source>
        <dbReference type="ARBA" id="ARBA00022845"/>
    </source>
</evidence>
<proteinExistence type="inferred from homology"/>
<comment type="caution">
    <text evidence="9">The sequence shown here is derived from an EMBL/GenBank/DDBJ whole genome shotgun (WGS) entry which is preliminary data.</text>
</comment>
<comment type="subcellular location">
    <subcellularLocation>
        <location evidence="1">Cytoplasm</location>
    </subcellularLocation>
</comment>
<reference evidence="9 10" key="1">
    <citation type="journal article" date="2020" name="ISME J.">
        <title>Uncovering the hidden diversity of litter-decomposition mechanisms in mushroom-forming fungi.</title>
        <authorList>
            <person name="Floudas D."/>
            <person name="Bentzer J."/>
            <person name="Ahren D."/>
            <person name="Johansson T."/>
            <person name="Persson P."/>
            <person name="Tunlid A."/>
        </authorList>
    </citation>
    <scope>NUCLEOTIDE SEQUENCE [LARGE SCALE GENOMIC DNA]</scope>
    <source>
        <strain evidence="9 10">CBS 175.51</strain>
    </source>
</reference>
<protein>
    <recommendedName>
        <fullName evidence="8">RWD domain-containing protein</fullName>
    </recommendedName>
</protein>
<accession>A0A8H5FEK8</accession>
<dbReference type="Proteomes" id="UP000541558">
    <property type="component" value="Unassembled WGS sequence"/>
</dbReference>
<feature type="domain" description="RWD" evidence="8">
    <location>
        <begin position="37"/>
        <end position="174"/>
    </location>
</feature>
<name>A0A8H5FEK8_9AGAR</name>
<dbReference type="InterPro" id="IPR006575">
    <property type="entry name" value="RWD_dom"/>
</dbReference>
<evidence type="ECO:0000256" key="2">
    <source>
        <dbReference type="ARBA" id="ARBA00007665"/>
    </source>
</evidence>
<evidence type="ECO:0000256" key="6">
    <source>
        <dbReference type="ARBA" id="ARBA00023016"/>
    </source>
</evidence>
<evidence type="ECO:0000256" key="7">
    <source>
        <dbReference type="SAM" id="MobiDB-lite"/>
    </source>
</evidence>
<keyword evidence="3" id="KW-0963">Cytoplasm</keyword>
<evidence type="ECO:0000313" key="10">
    <source>
        <dbReference type="Proteomes" id="UP000541558"/>
    </source>
</evidence>
<dbReference type="Pfam" id="PF01205">
    <property type="entry name" value="Impact_N"/>
    <property type="match status" value="1"/>
</dbReference>